<protein>
    <recommendedName>
        <fullName evidence="4">Thermonuclease family protein</fullName>
    </recommendedName>
</protein>
<dbReference type="RefSeq" id="WP_163042601.1">
    <property type="nucleotide sequence ID" value="NZ_JAAAMJ010000001.1"/>
</dbReference>
<proteinExistence type="predicted"/>
<dbReference type="SUPFAM" id="SSF50199">
    <property type="entry name" value="Staphylococcal nuclease"/>
    <property type="match status" value="1"/>
</dbReference>
<gene>
    <name evidence="2" type="ORF">GTW51_04260</name>
</gene>
<evidence type="ECO:0000313" key="3">
    <source>
        <dbReference type="Proteomes" id="UP000476332"/>
    </source>
</evidence>
<dbReference type="Gene3D" id="2.40.50.90">
    <property type="match status" value="1"/>
</dbReference>
<dbReference type="EMBL" id="JAAAMJ010000001">
    <property type="protein sequence ID" value="NDV85913.1"/>
    <property type="molecule type" value="Genomic_DNA"/>
</dbReference>
<reference evidence="2 3" key="1">
    <citation type="submission" date="2020-01" db="EMBL/GenBank/DDBJ databases">
        <title>Genomes of bacteria type strains.</title>
        <authorList>
            <person name="Chen J."/>
            <person name="Zhu S."/>
            <person name="Chen J."/>
        </authorList>
    </citation>
    <scope>NUCLEOTIDE SEQUENCE [LARGE SCALE GENOMIC DNA]</scope>
    <source>
        <strain evidence="2 3">KCTC 52919</strain>
    </source>
</reference>
<name>A0A6L9MDK2_9HYPH</name>
<organism evidence="2 3">
    <name type="scientific">Aurantimonas aggregata</name>
    <dbReference type="NCBI Taxonomy" id="2047720"/>
    <lineage>
        <taxon>Bacteria</taxon>
        <taxon>Pseudomonadati</taxon>
        <taxon>Pseudomonadota</taxon>
        <taxon>Alphaproteobacteria</taxon>
        <taxon>Hyphomicrobiales</taxon>
        <taxon>Aurantimonadaceae</taxon>
        <taxon>Aurantimonas</taxon>
    </lineage>
</organism>
<dbReference type="InterPro" id="IPR035437">
    <property type="entry name" value="SNase_OB-fold_sf"/>
</dbReference>
<feature type="compositionally biased region" description="Basic and acidic residues" evidence="1">
    <location>
        <begin position="47"/>
        <end position="59"/>
    </location>
</feature>
<feature type="region of interest" description="Disordered" evidence="1">
    <location>
        <begin position="34"/>
        <end position="106"/>
    </location>
</feature>
<accession>A0A6L9MDK2</accession>
<dbReference type="Proteomes" id="UP000476332">
    <property type="component" value="Unassembled WGS sequence"/>
</dbReference>
<feature type="compositionally biased region" description="Acidic residues" evidence="1">
    <location>
        <begin position="94"/>
        <end position="103"/>
    </location>
</feature>
<comment type="caution">
    <text evidence="2">The sequence shown here is derived from an EMBL/GenBank/DDBJ whole genome shotgun (WGS) entry which is preliminary data.</text>
</comment>
<evidence type="ECO:0008006" key="4">
    <source>
        <dbReference type="Google" id="ProtNLM"/>
    </source>
</evidence>
<keyword evidence="3" id="KW-1185">Reference proteome</keyword>
<feature type="compositionally biased region" description="Low complexity" evidence="1">
    <location>
        <begin position="34"/>
        <end position="46"/>
    </location>
</feature>
<sequence>MSLGDRLQRDAGIAVGLVTLAALFLLLAPSPDAELAQEAPASAEAEPTVRSDPAEDRAVVRPGRNVAPPAITQRGDLDDAPLRRVQPPPAAAEPESEPPDTDDPAGIRLLAQPVAMDAGRIAIGDSIVTLPGLAAPELGRRCGSGATEWPCGIRARTELRAYLRGRSIRCAVPEDFGETQETVATACTLGGADIGEWLVRNGWAEAEANGRYVDAETEAKRERRGLWR</sequence>
<evidence type="ECO:0000313" key="2">
    <source>
        <dbReference type="EMBL" id="NDV85913.1"/>
    </source>
</evidence>
<dbReference type="AlphaFoldDB" id="A0A6L9MDK2"/>
<evidence type="ECO:0000256" key="1">
    <source>
        <dbReference type="SAM" id="MobiDB-lite"/>
    </source>
</evidence>